<keyword evidence="1" id="KW-1133">Transmembrane helix</keyword>
<keyword evidence="1" id="KW-0812">Transmembrane</keyword>
<evidence type="ECO:0000256" key="1">
    <source>
        <dbReference type="SAM" id="Phobius"/>
    </source>
</evidence>
<keyword evidence="1" id="KW-0472">Membrane</keyword>
<accession>A0A645AUN2</accession>
<organism evidence="2">
    <name type="scientific">bioreactor metagenome</name>
    <dbReference type="NCBI Taxonomy" id="1076179"/>
    <lineage>
        <taxon>unclassified sequences</taxon>
        <taxon>metagenomes</taxon>
        <taxon>ecological metagenomes</taxon>
    </lineage>
</organism>
<proteinExistence type="predicted"/>
<comment type="caution">
    <text evidence="2">The sequence shown here is derived from an EMBL/GenBank/DDBJ whole genome shotgun (WGS) entry which is preliminary data.</text>
</comment>
<name>A0A645AUN2_9ZZZZ</name>
<gene>
    <name evidence="2" type="ORF">SDC9_103385</name>
</gene>
<protein>
    <submittedName>
        <fullName evidence="2">Uncharacterized protein</fullName>
    </submittedName>
</protein>
<feature type="transmembrane region" description="Helical" evidence="1">
    <location>
        <begin position="180"/>
        <end position="204"/>
    </location>
</feature>
<sequence>MVWMLAVTLHPVFGRPGAADERLPVTGILVAVDDPGQVEVRAEARILREDQPALALVGHFPTRPVTAEIERNPGLAGDIGALIGRWSGRVHGLLARHADAQLGEGGAASRNAGNFAVPFTFPLDHRALAGLDLTDVGHRLVGGNVVGAVHQPAAVRGGCGRCRGRGGRRGRLGRLAVDRLFGSLVLGVLGALGLVRLFLGLGVFRRTFGLGRRRGGGLLLRCCCGCRRRGGFFGLGLVALAAGNQCAGGEDEREGGFVHRGRPMTLGKA</sequence>
<reference evidence="2" key="1">
    <citation type="submission" date="2019-08" db="EMBL/GenBank/DDBJ databases">
        <authorList>
            <person name="Kucharzyk K."/>
            <person name="Murdoch R.W."/>
            <person name="Higgins S."/>
            <person name="Loffler F."/>
        </authorList>
    </citation>
    <scope>NUCLEOTIDE SEQUENCE</scope>
</reference>
<evidence type="ECO:0000313" key="2">
    <source>
        <dbReference type="EMBL" id="MPM56576.1"/>
    </source>
</evidence>
<dbReference type="EMBL" id="VSSQ01015824">
    <property type="protein sequence ID" value="MPM56576.1"/>
    <property type="molecule type" value="Genomic_DNA"/>
</dbReference>
<dbReference type="AlphaFoldDB" id="A0A645AUN2"/>